<dbReference type="InterPro" id="IPR011989">
    <property type="entry name" value="ARM-like"/>
</dbReference>
<dbReference type="InterPro" id="IPR036249">
    <property type="entry name" value="Thioredoxin-like_sf"/>
</dbReference>
<dbReference type="Pfam" id="PF13192">
    <property type="entry name" value="Thioredoxin_3"/>
    <property type="match status" value="1"/>
</dbReference>
<comment type="similarity">
    <text evidence="1">Belongs to the glutaredoxin family.</text>
</comment>
<keyword evidence="2" id="KW-0249">Electron transport</keyword>
<dbReference type="InterPro" id="IPR012336">
    <property type="entry name" value="Thioredoxin-like_fold"/>
</dbReference>
<evidence type="ECO:0000313" key="4">
    <source>
        <dbReference type="EMBL" id="HGT82758.1"/>
    </source>
</evidence>
<dbReference type="SUPFAM" id="SSF52833">
    <property type="entry name" value="Thioredoxin-like"/>
    <property type="match status" value="1"/>
</dbReference>
<sequence>MLQEKTVAKVIGHLPKKVLLKVYSDKGMLEFVKKLATLSDSIEYEFLSEKESTTNLPGIEIANVGIFFHLVPQHSELESFLLTIKLASEAESTTRGSMEIVTFVSSFCQNCRIAVDAVNKVAIKLGLKHHIIDVSQFPDIAEKYGIYGVPTVFAGKIVLRRAFTDQDFETWIRGAMEGDYYEFIAYKLEIGEIEDLGELIDKTETLAELMAHENFFVRLGAMALLERLAKNGAKISREAREEIKRLLKHEDSRIREDAVMMLGIVGDKEDLCVLESLTSDESVGESAKEAIQMIRERYGS</sequence>
<dbReference type="AlphaFoldDB" id="A0A7J3M210"/>
<comment type="caution">
    <text evidence="4">The sequence shown here is derived from an EMBL/GenBank/DDBJ whole genome shotgun (WGS) entry which is preliminary data.</text>
</comment>
<accession>A0A7J3M210</accession>
<proteinExistence type="inferred from homology"/>
<feature type="domain" description="Thioredoxin-like fold" evidence="3">
    <location>
        <begin position="101"/>
        <end position="158"/>
    </location>
</feature>
<dbReference type="Gene3D" id="1.25.10.10">
    <property type="entry name" value="Leucine-rich Repeat Variant"/>
    <property type="match status" value="1"/>
</dbReference>
<organism evidence="4">
    <name type="scientific">Archaeoglobus fulgidus</name>
    <dbReference type="NCBI Taxonomy" id="2234"/>
    <lineage>
        <taxon>Archaea</taxon>
        <taxon>Methanobacteriati</taxon>
        <taxon>Methanobacteriota</taxon>
        <taxon>Archaeoglobi</taxon>
        <taxon>Archaeoglobales</taxon>
        <taxon>Archaeoglobaceae</taxon>
        <taxon>Archaeoglobus</taxon>
    </lineage>
</organism>
<gene>
    <name evidence="4" type="ORF">ENT52_03430</name>
</gene>
<reference evidence="4" key="1">
    <citation type="journal article" date="2020" name="mSystems">
        <title>Genome- and Community-Level Interaction Insights into Carbon Utilization and Element Cycling Functions of Hydrothermarchaeota in Hydrothermal Sediment.</title>
        <authorList>
            <person name="Zhou Z."/>
            <person name="Liu Y."/>
            <person name="Xu W."/>
            <person name="Pan J."/>
            <person name="Luo Z.H."/>
            <person name="Li M."/>
        </authorList>
    </citation>
    <scope>NUCLEOTIDE SEQUENCE [LARGE SCALE GENOMIC DNA]</scope>
    <source>
        <strain evidence="4">SpSt-587</strain>
    </source>
</reference>
<dbReference type="SUPFAM" id="SSF48371">
    <property type="entry name" value="ARM repeat"/>
    <property type="match status" value="1"/>
</dbReference>
<keyword evidence="2" id="KW-0813">Transport</keyword>
<evidence type="ECO:0000256" key="2">
    <source>
        <dbReference type="ARBA" id="ARBA00022982"/>
    </source>
</evidence>
<dbReference type="EMBL" id="DSYZ01000075">
    <property type="protein sequence ID" value="HGT82758.1"/>
    <property type="molecule type" value="Genomic_DNA"/>
</dbReference>
<evidence type="ECO:0000259" key="3">
    <source>
        <dbReference type="Pfam" id="PF13192"/>
    </source>
</evidence>
<name>A0A7J3M210_ARCFL</name>
<evidence type="ECO:0000256" key="1">
    <source>
        <dbReference type="ARBA" id="ARBA00007787"/>
    </source>
</evidence>
<dbReference type="Pfam" id="PF13646">
    <property type="entry name" value="HEAT_2"/>
    <property type="match status" value="1"/>
</dbReference>
<dbReference type="Gene3D" id="3.40.30.80">
    <property type="match status" value="1"/>
</dbReference>
<dbReference type="InterPro" id="IPR016024">
    <property type="entry name" value="ARM-type_fold"/>
</dbReference>
<protein>
    <recommendedName>
        <fullName evidence="3">Thioredoxin-like fold domain-containing protein</fullName>
    </recommendedName>
</protein>